<dbReference type="SMART" id="SM00567">
    <property type="entry name" value="EZ_HEAT"/>
    <property type="match status" value="8"/>
</dbReference>
<dbReference type="Pfam" id="PF13432">
    <property type="entry name" value="TPR_16"/>
    <property type="match status" value="2"/>
</dbReference>
<dbReference type="InterPro" id="IPR011989">
    <property type="entry name" value="ARM-like"/>
</dbReference>
<dbReference type="Pfam" id="PF13646">
    <property type="entry name" value="HEAT_2"/>
    <property type="match status" value="1"/>
</dbReference>
<accession>A9FDL8</accession>
<organism evidence="5 6">
    <name type="scientific">Sorangium cellulosum (strain So ce56)</name>
    <name type="common">Polyangium cellulosum (strain So ce56)</name>
    <dbReference type="NCBI Taxonomy" id="448385"/>
    <lineage>
        <taxon>Bacteria</taxon>
        <taxon>Pseudomonadati</taxon>
        <taxon>Myxococcota</taxon>
        <taxon>Polyangia</taxon>
        <taxon>Polyangiales</taxon>
        <taxon>Polyangiaceae</taxon>
        <taxon>Sorangium</taxon>
    </lineage>
</organism>
<keyword evidence="1" id="KW-0677">Repeat</keyword>
<dbReference type="PANTHER" id="PTHR45586">
    <property type="entry name" value="TPR REPEAT-CONTAINING PROTEIN PA4667"/>
    <property type="match status" value="1"/>
</dbReference>
<reference evidence="5 6" key="1">
    <citation type="journal article" date="2007" name="Nat. Biotechnol.">
        <title>Complete genome sequence of the myxobacterium Sorangium cellulosum.</title>
        <authorList>
            <person name="Schneiker S."/>
            <person name="Perlova O."/>
            <person name="Kaiser O."/>
            <person name="Gerth K."/>
            <person name="Alici A."/>
            <person name="Altmeyer M.O."/>
            <person name="Bartels D."/>
            <person name="Bekel T."/>
            <person name="Beyer S."/>
            <person name="Bode E."/>
            <person name="Bode H.B."/>
            <person name="Bolten C.J."/>
            <person name="Choudhuri J.V."/>
            <person name="Doss S."/>
            <person name="Elnakady Y.A."/>
            <person name="Frank B."/>
            <person name="Gaigalat L."/>
            <person name="Goesmann A."/>
            <person name="Groeger C."/>
            <person name="Gross F."/>
            <person name="Jelsbak L."/>
            <person name="Jelsbak L."/>
            <person name="Kalinowski J."/>
            <person name="Kegler C."/>
            <person name="Knauber T."/>
            <person name="Konietzny S."/>
            <person name="Kopp M."/>
            <person name="Krause L."/>
            <person name="Krug D."/>
            <person name="Linke B."/>
            <person name="Mahmud T."/>
            <person name="Martinez-Arias R."/>
            <person name="McHardy A.C."/>
            <person name="Merai M."/>
            <person name="Meyer F."/>
            <person name="Mormann S."/>
            <person name="Munoz-Dorado J."/>
            <person name="Perez J."/>
            <person name="Pradella S."/>
            <person name="Rachid S."/>
            <person name="Raddatz G."/>
            <person name="Rosenau F."/>
            <person name="Rueckert C."/>
            <person name="Sasse F."/>
            <person name="Scharfe M."/>
            <person name="Schuster S.C."/>
            <person name="Suen G."/>
            <person name="Treuner-Lange A."/>
            <person name="Velicer G.J."/>
            <person name="Vorholter F.-J."/>
            <person name="Weissman K.J."/>
            <person name="Welch R.D."/>
            <person name="Wenzel S.C."/>
            <person name="Whitworth D.E."/>
            <person name="Wilhelm S."/>
            <person name="Wittmann C."/>
            <person name="Bloecker H."/>
            <person name="Puehler A."/>
            <person name="Mueller R."/>
        </authorList>
    </citation>
    <scope>NUCLEOTIDE SEQUENCE [LARGE SCALE GENOMIC DNA]</scope>
    <source>
        <strain evidence="6">So ce56</strain>
    </source>
</reference>
<dbReference type="SMART" id="SM00028">
    <property type="entry name" value="TPR"/>
    <property type="match status" value="12"/>
</dbReference>
<dbReference type="SUPFAM" id="SSF48371">
    <property type="entry name" value="ARM repeat"/>
    <property type="match status" value="2"/>
</dbReference>
<dbReference type="InterPro" id="IPR051012">
    <property type="entry name" value="CellSynth/LPSAsmb/PSIAsmb"/>
</dbReference>
<dbReference type="PROSITE" id="PS50005">
    <property type="entry name" value="TPR"/>
    <property type="match status" value="5"/>
</dbReference>
<dbReference type="Gene3D" id="1.25.10.10">
    <property type="entry name" value="Leucine-rich Repeat Variant"/>
    <property type="match status" value="2"/>
</dbReference>
<dbReference type="eggNOG" id="COG0457">
    <property type="taxonomic scope" value="Bacteria"/>
</dbReference>
<keyword evidence="6" id="KW-1185">Reference proteome</keyword>
<dbReference type="PANTHER" id="PTHR45586:SF1">
    <property type="entry name" value="LIPOPOLYSACCHARIDE ASSEMBLY PROTEIN B"/>
    <property type="match status" value="1"/>
</dbReference>
<dbReference type="EMBL" id="AM746676">
    <property type="protein sequence ID" value="CAN91774.1"/>
    <property type="molecule type" value="Genomic_DNA"/>
</dbReference>
<evidence type="ECO:0000256" key="2">
    <source>
        <dbReference type="ARBA" id="ARBA00022803"/>
    </source>
</evidence>
<feature type="region of interest" description="Disordered" evidence="4">
    <location>
        <begin position="1"/>
        <end position="37"/>
    </location>
</feature>
<protein>
    <submittedName>
        <fullName evidence="5">TPR domain protein</fullName>
    </submittedName>
</protein>
<dbReference type="STRING" id="448385.sce1616"/>
<evidence type="ECO:0000256" key="3">
    <source>
        <dbReference type="PROSITE-ProRule" id="PRU00339"/>
    </source>
</evidence>
<dbReference type="Pfam" id="PF14559">
    <property type="entry name" value="TPR_19"/>
    <property type="match status" value="2"/>
</dbReference>
<feature type="repeat" description="TPR" evidence="3">
    <location>
        <begin position="572"/>
        <end position="605"/>
    </location>
</feature>
<feature type="region of interest" description="Disordered" evidence="4">
    <location>
        <begin position="82"/>
        <end position="136"/>
    </location>
</feature>
<evidence type="ECO:0000256" key="4">
    <source>
        <dbReference type="SAM" id="MobiDB-lite"/>
    </source>
</evidence>
<feature type="repeat" description="TPR" evidence="3">
    <location>
        <begin position="402"/>
        <end position="435"/>
    </location>
</feature>
<evidence type="ECO:0000313" key="5">
    <source>
        <dbReference type="EMBL" id="CAN91774.1"/>
    </source>
</evidence>
<dbReference type="InterPro" id="IPR016024">
    <property type="entry name" value="ARM-type_fold"/>
</dbReference>
<dbReference type="PROSITE" id="PS50077">
    <property type="entry name" value="HEAT_REPEAT"/>
    <property type="match status" value="1"/>
</dbReference>
<dbReference type="SUPFAM" id="SSF48452">
    <property type="entry name" value="TPR-like"/>
    <property type="match status" value="3"/>
</dbReference>
<dbReference type="InterPro" id="IPR021133">
    <property type="entry name" value="HEAT_type_2"/>
</dbReference>
<feature type="repeat" description="TPR" evidence="3">
    <location>
        <begin position="789"/>
        <end position="822"/>
    </location>
</feature>
<feature type="repeat" description="TPR" evidence="3">
    <location>
        <begin position="190"/>
        <end position="223"/>
    </location>
</feature>
<dbReference type="HOGENOM" id="CLU_254220_0_0_7"/>
<keyword evidence="2 3" id="KW-0802">TPR repeat</keyword>
<dbReference type="Proteomes" id="UP000002139">
    <property type="component" value="Chromosome"/>
</dbReference>
<proteinExistence type="predicted"/>
<name>A9FDL8_SORC5</name>
<dbReference type="Pfam" id="PF13176">
    <property type="entry name" value="TPR_7"/>
    <property type="match status" value="1"/>
</dbReference>
<feature type="repeat" description="TPR" evidence="3">
    <location>
        <begin position="538"/>
        <end position="571"/>
    </location>
</feature>
<dbReference type="InterPro" id="IPR004155">
    <property type="entry name" value="PBS_lyase_HEAT"/>
</dbReference>
<dbReference type="Gene3D" id="1.25.40.10">
    <property type="entry name" value="Tetratricopeptide repeat domain"/>
    <property type="match status" value="4"/>
</dbReference>
<evidence type="ECO:0000313" key="6">
    <source>
        <dbReference type="Proteomes" id="UP000002139"/>
    </source>
</evidence>
<gene>
    <name evidence="5" type="ordered locus">sce1616</name>
</gene>
<dbReference type="InterPro" id="IPR019734">
    <property type="entry name" value="TPR_rpt"/>
</dbReference>
<feature type="region of interest" description="Disordered" evidence="4">
    <location>
        <begin position="1455"/>
        <end position="1476"/>
    </location>
</feature>
<evidence type="ECO:0000256" key="1">
    <source>
        <dbReference type="ARBA" id="ARBA00022737"/>
    </source>
</evidence>
<feature type="compositionally biased region" description="Pro residues" evidence="4">
    <location>
        <begin position="108"/>
        <end position="120"/>
    </location>
</feature>
<sequence length="1476" mass="155168">MSFRSGAAAGTVGKSPAELSGLACPASAPPRSRPFSAPPLLRVARRARSVYPTQVRSHVLAGCLAVLIPAAATLAIPHAEAADFDPSGRGKRPRPKAPKPGGGKPGPAARPQPAKPPQAKPEPAETGDGKRGGPSSDALIARYTAIVMSQPSAPFPLQRLAQLYRERDGNLKKLVEEFERRAAQPGADAWASKVVLAGVYKQDGRYDDAIKTYEAAIADRPGDPAAMMALAQLEADRGDKARARGHYEKALPLLKVPADVEQTRRTLLALCLDLSDFEAAKAQHDALVKNAQGSLFVKAELGRELSARGHHARAEAEFRELVKAAAGDNRALAPALRDLGQSLARQKKMDEALAVLKRALAIAGSAAGVRAEILLIMTDAFRAEGKLAELIAILEAEKGQDFQRLATLGALYEETGDVDKAIGIYRKALTLDGKHIDTRLRLVHLLQTAGELDAAIREYELLIKAAPGNADFVFELCETLIQRGDRPKALALLTQLEGRVADEAETLAAVADFYERVEEKDRALKVLQRLAAAAGGDPSHLVDLGDRYFQAGDKKKALETWARIKQVVPSRARAAATLGEVYLDHDMVAEALAALREAAQLEPANSRYKKALAIALERTASALGNAGPRYAEARELWEQLLAGAGNDKLLAREARTHIVSLWSLTHELPSRVAPLSARFNAAPPDLEAGRLLAEVQRKLHRLPDAEATLRRLVQAAPGDEDSLLALERVLVLQQNLLGAIDVLGKLVEVNPKRAREFYQRMAQYAAELYRDDDAIRYAARAVELSPEDASGHQKLGDMYRRRQDFPRAIAEYRQALAKNDRLFPVYFDLAELLLTAGQADEADRLFRRVVRASNDEELVARAARMSMQVNLGRGSLEVLERELLPVAVGNPQKPLYRRLLVELYGAMTFPLMQKVRGEGRAASAAARAELAKIGARAVKPLLDALADEKESQQKIAIEVLAYVENKGAGPALYNFAVGQADKGLRARAMIACGALRDPAMLERYEQMLAPRDAAASVLPNDAVAVAATWGVARLAAGGGRPAAKAVALLARLLSSPAPEVRALAAVGLGLTHDRKHAAALSAVARAPEAGSVPRAAAVRALGELAGGGEGPALFMSLADSSEPELRRAALITLARLGGGGADPRGGGAGEAEAVAAGGAAQAIAAGAFSSDEGLRAAAVSAAVALTRRAYPRTREPLPVPDGALTVKGVLAGLDPDPPGPEDRAAALVALGPALQKAAVAAVATSPERALVVADAILSRGAAVSGGAGGDRGAGGGVAALGLAPFTDGRAALAPEPRRQVEAAVEGIAAAVVSGFVALVRHPAIEVRTRAVELLATRPEPEAQAAVVDALGDPEESVRRAALAALGAVRHGPTIAAVSELLRTSSSWPLRVRAAEALGRLGAPGGGAGGGRPSQVAETLGEAARADAYALVREAAARALASADRAAAAPVLRQLAASDPEPRVRQTAAELMRSAAP</sequence>
<dbReference type="KEGG" id="scl:sce1616"/>
<dbReference type="InterPro" id="IPR011990">
    <property type="entry name" value="TPR-like_helical_dom_sf"/>
</dbReference>